<keyword evidence="1" id="KW-0732">Signal</keyword>
<evidence type="ECO:0000313" key="3">
    <source>
        <dbReference type="Proteomes" id="UP001152049"/>
    </source>
</evidence>
<protein>
    <recommendedName>
        <fullName evidence="4">Secreted protein</fullName>
    </recommendedName>
</protein>
<proteinExistence type="predicted"/>
<keyword evidence="3" id="KW-1185">Reference proteome</keyword>
<dbReference type="AlphaFoldDB" id="A0A9W8RPW1"/>
<evidence type="ECO:0008006" key="4">
    <source>
        <dbReference type="Google" id="ProtNLM"/>
    </source>
</evidence>
<sequence length="138" mass="14798">MYFGAILVVSSAAFVSANCFTNGDNWGGDRSAALAAAQTLCNDGTLNGDYTKAEVKYKCVNLSTIKKVDFTITADYLIFADAHITLGSEDCVRDLHTQINACEHGGVSPWYEFDEPTGDKNLIGNLQFTADPNTGNCA</sequence>
<gene>
    <name evidence="2" type="ORF">NW762_012604</name>
</gene>
<dbReference type="Proteomes" id="UP001152049">
    <property type="component" value="Unassembled WGS sequence"/>
</dbReference>
<organism evidence="2 3">
    <name type="scientific">Fusarium torreyae</name>
    <dbReference type="NCBI Taxonomy" id="1237075"/>
    <lineage>
        <taxon>Eukaryota</taxon>
        <taxon>Fungi</taxon>
        <taxon>Dikarya</taxon>
        <taxon>Ascomycota</taxon>
        <taxon>Pezizomycotina</taxon>
        <taxon>Sordariomycetes</taxon>
        <taxon>Hypocreomycetidae</taxon>
        <taxon>Hypocreales</taxon>
        <taxon>Nectriaceae</taxon>
        <taxon>Fusarium</taxon>
    </lineage>
</organism>
<feature type="signal peptide" evidence="1">
    <location>
        <begin position="1"/>
        <end position="17"/>
    </location>
</feature>
<dbReference type="EMBL" id="JAOQAZ010000035">
    <property type="protein sequence ID" value="KAJ4248766.1"/>
    <property type="molecule type" value="Genomic_DNA"/>
</dbReference>
<name>A0A9W8RPW1_9HYPO</name>
<evidence type="ECO:0000313" key="2">
    <source>
        <dbReference type="EMBL" id="KAJ4248766.1"/>
    </source>
</evidence>
<reference evidence="2" key="1">
    <citation type="submission" date="2022-09" db="EMBL/GenBank/DDBJ databases">
        <title>Fusarium specimens isolated from Avocado Roots.</title>
        <authorList>
            <person name="Stajich J."/>
            <person name="Roper C."/>
            <person name="Heimlech-Rivalta G."/>
        </authorList>
    </citation>
    <scope>NUCLEOTIDE SEQUENCE</scope>
    <source>
        <strain evidence="2">CF00136</strain>
    </source>
</reference>
<dbReference type="OrthoDB" id="4825549at2759"/>
<feature type="chain" id="PRO_5040776378" description="Secreted protein" evidence="1">
    <location>
        <begin position="18"/>
        <end position="138"/>
    </location>
</feature>
<evidence type="ECO:0000256" key="1">
    <source>
        <dbReference type="SAM" id="SignalP"/>
    </source>
</evidence>
<comment type="caution">
    <text evidence="2">The sequence shown here is derived from an EMBL/GenBank/DDBJ whole genome shotgun (WGS) entry which is preliminary data.</text>
</comment>
<accession>A0A9W8RPW1</accession>